<evidence type="ECO:0000256" key="1">
    <source>
        <dbReference type="SAM" id="MobiDB-lite"/>
    </source>
</evidence>
<evidence type="ECO:0000313" key="3">
    <source>
        <dbReference type="Proteomes" id="UP001154282"/>
    </source>
</evidence>
<dbReference type="AlphaFoldDB" id="A0AAV0NW10"/>
<proteinExistence type="predicted"/>
<gene>
    <name evidence="2" type="ORF">LITE_LOCUS35316</name>
</gene>
<organism evidence="2 3">
    <name type="scientific">Linum tenue</name>
    <dbReference type="NCBI Taxonomy" id="586396"/>
    <lineage>
        <taxon>Eukaryota</taxon>
        <taxon>Viridiplantae</taxon>
        <taxon>Streptophyta</taxon>
        <taxon>Embryophyta</taxon>
        <taxon>Tracheophyta</taxon>
        <taxon>Spermatophyta</taxon>
        <taxon>Magnoliopsida</taxon>
        <taxon>eudicotyledons</taxon>
        <taxon>Gunneridae</taxon>
        <taxon>Pentapetalae</taxon>
        <taxon>rosids</taxon>
        <taxon>fabids</taxon>
        <taxon>Malpighiales</taxon>
        <taxon>Linaceae</taxon>
        <taxon>Linum</taxon>
    </lineage>
</organism>
<name>A0AAV0NW10_9ROSI</name>
<protein>
    <submittedName>
        <fullName evidence="2">Uncharacterized protein</fullName>
    </submittedName>
</protein>
<feature type="region of interest" description="Disordered" evidence="1">
    <location>
        <begin position="1"/>
        <end position="20"/>
    </location>
</feature>
<comment type="caution">
    <text evidence="2">The sequence shown here is derived from an EMBL/GenBank/DDBJ whole genome shotgun (WGS) entry which is preliminary data.</text>
</comment>
<evidence type="ECO:0000313" key="2">
    <source>
        <dbReference type="EMBL" id="CAI0462321.1"/>
    </source>
</evidence>
<keyword evidence="3" id="KW-1185">Reference proteome</keyword>
<accession>A0AAV0NW10</accession>
<dbReference type="Proteomes" id="UP001154282">
    <property type="component" value="Unassembled WGS sequence"/>
</dbReference>
<dbReference type="EMBL" id="CAMGYJ010000008">
    <property type="protein sequence ID" value="CAI0462321.1"/>
    <property type="molecule type" value="Genomic_DNA"/>
</dbReference>
<reference evidence="2" key="1">
    <citation type="submission" date="2022-08" db="EMBL/GenBank/DDBJ databases">
        <authorList>
            <person name="Gutierrez-Valencia J."/>
        </authorList>
    </citation>
    <scope>NUCLEOTIDE SEQUENCE</scope>
</reference>
<sequence length="176" mass="19827">MSNQLDHYADQPEPTTRPVGRTEYSWCKAVPSGTGITVLALLLSKPPDIPIIHNAIHKLQNSHPILRSKLHLDTAANTFSLVTQPSPHLQIQQFDLSSTADIINNAGDKIEKFSIPVHQLVIEHEMNKNPWITEPNVPDLFFTSSNALSETQWLLALRLHTGRAIGPPRWLCWRSY</sequence>
<dbReference type="PANTHER" id="PTHR34375:SF2">
    <property type="entry name" value="GATA ZINC FINGER PROTEIN"/>
    <property type="match status" value="1"/>
</dbReference>
<dbReference type="PANTHER" id="PTHR34375">
    <property type="entry name" value="GATA ZINC FINGER PROTEIN-RELATED"/>
    <property type="match status" value="1"/>
</dbReference>